<dbReference type="Proteomes" id="UP000187404">
    <property type="component" value="Unassembled WGS sequence"/>
</dbReference>
<accession>A0A1Q9JGH5</accession>
<proteinExistence type="predicted"/>
<dbReference type="InterPro" id="IPR036116">
    <property type="entry name" value="FN3_sf"/>
</dbReference>
<feature type="domain" description="Fibronectin type-III" evidence="2">
    <location>
        <begin position="245"/>
        <end position="306"/>
    </location>
</feature>
<dbReference type="STRING" id="1261640.BHK98_04175"/>
<keyword evidence="4" id="KW-1185">Reference proteome</keyword>
<reference evidence="3 4" key="1">
    <citation type="journal article" date="2016" name="Appl. Environ. Microbiol.">
        <title>Function and Phylogeny of Bacterial Butyryl Coenzyme A:Acetate Transferases and Their Diversity in the Proximal Colon of Swine.</title>
        <authorList>
            <person name="Trachsel J."/>
            <person name="Bayles D.O."/>
            <person name="Looft T."/>
            <person name="Levine U.Y."/>
            <person name="Allen H.K."/>
        </authorList>
    </citation>
    <scope>NUCLEOTIDE SEQUENCE [LARGE SCALE GENOMIC DNA]</scope>
    <source>
        <strain evidence="3 4">68-3-10</strain>
    </source>
</reference>
<dbReference type="InterPro" id="IPR003961">
    <property type="entry name" value="FN3_dom"/>
</dbReference>
<dbReference type="Pfam" id="PF00041">
    <property type="entry name" value="fn3"/>
    <property type="match status" value="1"/>
</dbReference>
<evidence type="ECO:0000259" key="2">
    <source>
        <dbReference type="Pfam" id="PF00041"/>
    </source>
</evidence>
<protein>
    <recommendedName>
        <fullName evidence="2">Fibronectin type-III domain-containing protein</fullName>
    </recommendedName>
</protein>
<dbReference type="OrthoDB" id="1771689at2"/>
<dbReference type="EMBL" id="MJIE01000001">
    <property type="protein sequence ID" value="OLR55330.1"/>
    <property type="molecule type" value="Genomic_DNA"/>
</dbReference>
<organism evidence="3 4">
    <name type="scientific">Hornefia porci</name>
    <dbReference type="NCBI Taxonomy" id="2652292"/>
    <lineage>
        <taxon>Bacteria</taxon>
        <taxon>Bacillati</taxon>
        <taxon>Bacillota</taxon>
        <taxon>Clostridia</taxon>
        <taxon>Peptostreptococcales</taxon>
        <taxon>Anaerovoracaceae</taxon>
        <taxon>Hornefia</taxon>
    </lineage>
</organism>
<dbReference type="SUPFAM" id="SSF49265">
    <property type="entry name" value="Fibronectin type III"/>
    <property type="match status" value="1"/>
</dbReference>
<evidence type="ECO:0000256" key="1">
    <source>
        <dbReference type="SAM" id="SignalP"/>
    </source>
</evidence>
<dbReference type="AlphaFoldDB" id="A0A1Q9JGH5"/>
<dbReference type="CDD" id="cd00063">
    <property type="entry name" value="FN3"/>
    <property type="match status" value="1"/>
</dbReference>
<comment type="caution">
    <text evidence="3">The sequence shown here is derived from an EMBL/GenBank/DDBJ whole genome shotgun (WGS) entry which is preliminary data.</text>
</comment>
<feature type="signal peptide" evidence="1">
    <location>
        <begin position="1"/>
        <end position="24"/>
    </location>
</feature>
<dbReference type="Gene3D" id="2.60.40.10">
    <property type="entry name" value="Immunoglobulins"/>
    <property type="match status" value="1"/>
</dbReference>
<gene>
    <name evidence="3" type="ORF">BHK98_04175</name>
</gene>
<feature type="chain" id="PRO_5010239818" description="Fibronectin type-III domain-containing protein" evidence="1">
    <location>
        <begin position="25"/>
        <end position="324"/>
    </location>
</feature>
<sequence>MKRSIVMLISALILILMSSICVFADTEAEGESDPYDITTWNIHLNKTTFKFEPYDWELETNKNAGTDSNILENLEYDLPSNIYPDFDEAIKWEISGQYDYIVVDEDYEAGIDYGEFYRYSAGRHTIKLTGKAPYKGTVELSFEVTPYKISQGTINDEFVYEFEEGYTYTGKKICPKCKIWVGNYLKEGRDYTIKYTYGNNKKVGKATVSMMVKYKGNYTGTVKGKKTFEICPKGTKFKKAKGYKKSVYVKWKKRSGVSGYTVYLENANGKICDYYVFKGQKRTSLKITGLKRHTKYYVSVGTYKKVKGKKYYSITDSTKVVRTH</sequence>
<dbReference type="InterPro" id="IPR013783">
    <property type="entry name" value="Ig-like_fold"/>
</dbReference>
<evidence type="ECO:0000313" key="4">
    <source>
        <dbReference type="Proteomes" id="UP000187404"/>
    </source>
</evidence>
<keyword evidence="1" id="KW-0732">Signal</keyword>
<dbReference type="RefSeq" id="WP_075712325.1">
    <property type="nucleotide sequence ID" value="NZ_MJIE01000001.1"/>
</dbReference>
<name>A0A1Q9JGH5_9FIRM</name>
<evidence type="ECO:0000313" key="3">
    <source>
        <dbReference type="EMBL" id="OLR55330.1"/>
    </source>
</evidence>